<protein>
    <recommendedName>
        <fullName evidence="8">4'-phosphopantetheinyl transferase domain-containing protein</fullName>
    </recommendedName>
</protein>
<organism evidence="9">
    <name type="scientific">Spongospora subterranea</name>
    <dbReference type="NCBI Taxonomy" id="70186"/>
    <lineage>
        <taxon>Eukaryota</taxon>
        <taxon>Sar</taxon>
        <taxon>Rhizaria</taxon>
        <taxon>Endomyxa</taxon>
        <taxon>Phytomyxea</taxon>
        <taxon>Plasmodiophorida</taxon>
        <taxon>Plasmodiophoridae</taxon>
        <taxon>Spongospora</taxon>
    </lineage>
</organism>
<dbReference type="GO" id="GO:0000287">
    <property type="term" value="F:magnesium ion binding"/>
    <property type="evidence" value="ECO:0007669"/>
    <property type="project" value="InterPro"/>
</dbReference>
<feature type="non-terminal residue" evidence="9">
    <location>
        <position position="1"/>
    </location>
</feature>
<dbReference type="InterPro" id="IPR037143">
    <property type="entry name" value="4-PPantetheinyl_Trfase_dom_sf"/>
</dbReference>
<dbReference type="GO" id="GO:0008897">
    <property type="term" value="F:holo-[acyl-carrier-protein] synthase activity"/>
    <property type="evidence" value="ECO:0007669"/>
    <property type="project" value="InterPro"/>
</dbReference>
<keyword evidence="6" id="KW-0443">Lipid metabolism</keyword>
<dbReference type="NCBIfam" id="TIGR00556">
    <property type="entry name" value="pantethn_trn"/>
    <property type="match status" value="1"/>
</dbReference>
<keyword evidence="7" id="KW-0275">Fatty acid biosynthesis</keyword>
<dbReference type="InterPro" id="IPR004568">
    <property type="entry name" value="Ppantetheine-prot_Trfase_dom"/>
</dbReference>
<keyword evidence="2" id="KW-0808">Transferase</keyword>
<dbReference type="NCBIfam" id="TIGR00516">
    <property type="entry name" value="acpS"/>
    <property type="match status" value="1"/>
</dbReference>
<dbReference type="InterPro" id="IPR008278">
    <property type="entry name" value="4-PPantetheinyl_Trfase_dom"/>
</dbReference>
<evidence type="ECO:0000256" key="1">
    <source>
        <dbReference type="ARBA" id="ARBA00022516"/>
    </source>
</evidence>
<name>A0A0H5QJ06_9EUKA</name>
<dbReference type="Gene3D" id="3.90.470.20">
    <property type="entry name" value="4'-phosphopantetheinyl transferase domain"/>
    <property type="match status" value="1"/>
</dbReference>
<dbReference type="SUPFAM" id="SSF56214">
    <property type="entry name" value="4'-phosphopantetheinyl transferase"/>
    <property type="match status" value="1"/>
</dbReference>
<keyword evidence="4" id="KW-0276">Fatty acid metabolism</keyword>
<dbReference type="Pfam" id="PF01648">
    <property type="entry name" value="ACPS"/>
    <property type="match status" value="1"/>
</dbReference>
<evidence type="ECO:0000259" key="8">
    <source>
        <dbReference type="Pfam" id="PF01648"/>
    </source>
</evidence>
<evidence type="ECO:0000256" key="4">
    <source>
        <dbReference type="ARBA" id="ARBA00022832"/>
    </source>
</evidence>
<evidence type="ECO:0000256" key="2">
    <source>
        <dbReference type="ARBA" id="ARBA00022679"/>
    </source>
</evidence>
<keyword evidence="5" id="KW-0460">Magnesium</keyword>
<proteinExistence type="inferred from homology"/>
<keyword evidence="1" id="KW-0444">Lipid biosynthesis</keyword>
<evidence type="ECO:0000256" key="6">
    <source>
        <dbReference type="ARBA" id="ARBA00023098"/>
    </source>
</evidence>
<reference evidence="9" key="1">
    <citation type="submission" date="2015-04" db="EMBL/GenBank/DDBJ databases">
        <title>The genome sequence of the plant pathogenic Rhizarian Plasmodiophora brassicae reveals insights in its biotrophic life cycle and the origin of chitin synthesis.</title>
        <authorList>
            <person name="Schwelm A."/>
            <person name="Fogelqvist J."/>
            <person name="Knaust A."/>
            <person name="Julke S."/>
            <person name="Lilja T."/>
            <person name="Dhandapani V."/>
            <person name="Bonilla-Rosso G."/>
            <person name="Karlsson M."/>
            <person name="Shevchenko A."/>
            <person name="Choi S.R."/>
            <person name="Kim H.G."/>
            <person name="Park J.Y."/>
            <person name="Lim Y.P."/>
            <person name="Ludwig-Muller J."/>
            <person name="Dixelius C."/>
        </authorList>
    </citation>
    <scope>NUCLEOTIDE SEQUENCE</scope>
    <source>
        <tissue evidence="9">Potato root galls</tissue>
    </source>
</reference>
<dbReference type="AlphaFoldDB" id="A0A0H5QJ06"/>
<dbReference type="HAMAP" id="MF_00101">
    <property type="entry name" value="AcpS"/>
    <property type="match status" value="1"/>
</dbReference>
<accession>A0A0H5QJ06</accession>
<feature type="domain" description="4'-phosphopantetheinyl transferase" evidence="8">
    <location>
        <begin position="4"/>
        <end position="101"/>
    </location>
</feature>
<evidence type="ECO:0000256" key="5">
    <source>
        <dbReference type="ARBA" id="ARBA00022842"/>
    </source>
</evidence>
<dbReference type="InterPro" id="IPR002582">
    <property type="entry name" value="ACPS"/>
</dbReference>
<sequence length="120" mass="13364">AIRGIGVDLCQISRVKTVIERRGIRFLKRVLHKNELEQFSRIQSPDRQAEFVAGRWAAKEAAVKAIGWSLPFRLQLVQSKRTERGPPMISAIGSNITAFVSITHTGDLSNAICIYESGTK</sequence>
<evidence type="ECO:0000256" key="3">
    <source>
        <dbReference type="ARBA" id="ARBA00022723"/>
    </source>
</evidence>
<keyword evidence="3" id="KW-0479">Metal-binding</keyword>
<dbReference type="GO" id="GO:0006633">
    <property type="term" value="P:fatty acid biosynthetic process"/>
    <property type="evidence" value="ECO:0007669"/>
    <property type="project" value="UniProtKB-KW"/>
</dbReference>
<evidence type="ECO:0000256" key="7">
    <source>
        <dbReference type="ARBA" id="ARBA00023160"/>
    </source>
</evidence>
<dbReference type="EMBL" id="HACM01001195">
    <property type="protein sequence ID" value="CRZ01637.1"/>
    <property type="molecule type" value="Transcribed_RNA"/>
</dbReference>
<evidence type="ECO:0000313" key="9">
    <source>
        <dbReference type="EMBL" id="CRZ01637.1"/>
    </source>
</evidence>